<organism evidence="9 10">
    <name type="scientific">Candidatus Ornithocaccomicrobium faecavium</name>
    <dbReference type="NCBI Taxonomy" id="2840890"/>
    <lineage>
        <taxon>Bacteria</taxon>
        <taxon>Bacillati</taxon>
        <taxon>Bacillota</taxon>
        <taxon>Clostridia</taxon>
        <taxon>Candidatus Ornithocaccomicrobium</taxon>
    </lineage>
</organism>
<dbReference type="Pfam" id="PF00528">
    <property type="entry name" value="BPD_transp_1"/>
    <property type="match status" value="1"/>
</dbReference>
<dbReference type="EMBL" id="DVOT01000090">
    <property type="protein sequence ID" value="HIV27323.1"/>
    <property type="molecule type" value="Genomic_DNA"/>
</dbReference>
<dbReference type="PANTHER" id="PTHR43227">
    <property type="entry name" value="BLL4140 PROTEIN"/>
    <property type="match status" value="1"/>
</dbReference>
<evidence type="ECO:0000256" key="7">
    <source>
        <dbReference type="RuleBase" id="RU363032"/>
    </source>
</evidence>
<proteinExistence type="inferred from homology"/>
<accession>A0A9D1P7Y9</accession>
<feature type="transmembrane region" description="Helical" evidence="7">
    <location>
        <begin position="229"/>
        <end position="252"/>
    </location>
</feature>
<keyword evidence="3" id="KW-1003">Cell membrane</keyword>
<evidence type="ECO:0000256" key="1">
    <source>
        <dbReference type="ARBA" id="ARBA00004651"/>
    </source>
</evidence>
<dbReference type="AlphaFoldDB" id="A0A9D1P7Y9"/>
<feature type="transmembrane region" description="Helical" evidence="7">
    <location>
        <begin position="288"/>
        <end position="310"/>
    </location>
</feature>
<dbReference type="InterPro" id="IPR050809">
    <property type="entry name" value="UgpAE/MalFG_permease"/>
</dbReference>
<keyword evidence="6 7" id="KW-0472">Membrane</keyword>
<feature type="transmembrane region" description="Helical" evidence="7">
    <location>
        <begin position="128"/>
        <end position="148"/>
    </location>
</feature>
<dbReference type="Proteomes" id="UP000886884">
    <property type="component" value="Unassembled WGS sequence"/>
</dbReference>
<dbReference type="CDD" id="cd06261">
    <property type="entry name" value="TM_PBP2"/>
    <property type="match status" value="1"/>
</dbReference>
<dbReference type="GO" id="GO:0055085">
    <property type="term" value="P:transmembrane transport"/>
    <property type="evidence" value="ECO:0007669"/>
    <property type="project" value="InterPro"/>
</dbReference>
<evidence type="ECO:0000256" key="3">
    <source>
        <dbReference type="ARBA" id="ARBA00022475"/>
    </source>
</evidence>
<comment type="caution">
    <text evidence="9">The sequence shown here is derived from an EMBL/GenBank/DDBJ whole genome shotgun (WGS) entry which is preliminary data.</text>
</comment>
<keyword evidence="5 7" id="KW-1133">Transmembrane helix</keyword>
<gene>
    <name evidence="9" type="ORF">IAA64_05100</name>
</gene>
<reference evidence="9" key="1">
    <citation type="submission" date="2020-10" db="EMBL/GenBank/DDBJ databases">
        <authorList>
            <person name="Gilroy R."/>
        </authorList>
    </citation>
    <scope>NUCLEOTIDE SEQUENCE</scope>
    <source>
        <strain evidence="9">CHK183-6373</strain>
    </source>
</reference>
<evidence type="ECO:0000256" key="4">
    <source>
        <dbReference type="ARBA" id="ARBA00022692"/>
    </source>
</evidence>
<dbReference type="InterPro" id="IPR035906">
    <property type="entry name" value="MetI-like_sf"/>
</dbReference>
<protein>
    <submittedName>
        <fullName evidence="9">Sugar ABC transporter permease</fullName>
    </submittedName>
</protein>
<feature type="transmembrane region" description="Helical" evidence="7">
    <location>
        <begin position="96"/>
        <end position="116"/>
    </location>
</feature>
<dbReference type="PROSITE" id="PS50928">
    <property type="entry name" value="ABC_TM1"/>
    <property type="match status" value="1"/>
</dbReference>
<evidence type="ECO:0000256" key="6">
    <source>
        <dbReference type="ARBA" id="ARBA00023136"/>
    </source>
</evidence>
<feature type="transmembrane region" description="Helical" evidence="7">
    <location>
        <begin position="63"/>
        <end position="84"/>
    </location>
</feature>
<dbReference type="SUPFAM" id="SSF161098">
    <property type="entry name" value="MetI-like"/>
    <property type="match status" value="1"/>
</dbReference>
<dbReference type="InterPro" id="IPR000515">
    <property type="entry name" value="MetI-like"/>
</dbReference>
<comment type="subcellular location">
    <subcellularLocation>
        <location evidence="1 7">Cell membrane</location>
        <topology evidence="1 7">Multi-pass membrane protein</topology>
    </subcellularLocation>
</comment>
<keyword evidence="2 7" id="KW-0813">Transport</keyword>
<name>A0A9D1P7Y9_9FIRM</name>
<feature type="domain" description="ABC transmembrane type-1" evidence="8">
    <location>
        <begin position="88"/>
        <end position="307"/>
    </location>
</feature>
<dbReference type="GO" id="GO:0005886">
    <property type="term" value="C:plasma membrane"/>
    <property type="evidence" value="ECO:0007669"/>
    <property type="project" value="UniProtKB-SubCell"/>
</dbReference>
<evidence type="ECO:0000256" key="5">
    <source>
        <dbReference type="ARBA" id="ARBA00022989"/>
    </source>
</evidence>
<keyword evidence="4 7" id="KW-0812">Transmembrane</keyword>
<feature type="transmembrane region" description="Helical" evidence="7">
    <location>
        <begin position="29"/>
        <end position="51"/>
    </location>
</feature>
<evidence type="ECO:0000259" key="8">
    <source>
        <dbReference type="PROSITE" id="PS50928"/>
    </source>
</evidence>
<evidence type="ECO:0000256" key="2">
    <source>
        <dbReference type="ARBA" id="ARBA00022448"/>
    </source>
</evidence>
<dbReference type="Gene3D" id="1.10.3720.10">
    <property type="entry name" value="MetI-like"/>
    <property type="match status" value="1"/>
</dbReference>
<evidence type="ECO:0000313" key="10">
    <source>
        <dbReference type="Proteomes" id="UP000886884"/>
    </source>
</evidence>
<sequence>MEILHNNAVSFHAPAKQSLRKRVCQRWQLFLFLLIPVAWVLIFCYYPMMGVQIAFKNYLPREGIWGSAWVGLTHFVTFFKSFYFSRTVGNTVRLSLYSLGVGFPLAIIFALMMNLIRRRRFQKAVQTISYMPHFISTVVLVGMMNQILNPVTGLYSNIYRLFNPGEYPIDILSRANAFDHLYVWSGIWQNLGWNTIIYMAALSGVDPALHEAAQVDGASRLRRVWHIDLPVLLPTASIMLIMNAGTIMSVGFEKVYLMQNSVNSVYSEVISTYVYKTGLGGTTNQMSYAAAIGLFNNVINGILLLVVNFASSKLSGGAHSLF</sequence>
<comment type="similarity">
    <text evidence="7">Belongs to the binding-protein-dependent transport system permease family.</text>
</comment>
<evidence type="ECO:0000313" key="9">
    <source>
        <dbReference type="EMBL" id="HIV27323.1"/>
    </source>
</evidence>
<dbReference type="PANTHER" id="PTHR43227:SF11">
    <property type="entry name" value="BLL4140 PROTEIN"/>
    <property type="match status" value="1"/>
</dbReference>
<reference evidence="9" key="2">
    <citation type="journal article" date="2021" name="PeerJ">
        <title>Extensive microbial diversity within the chicken gut microbiome revealed by metagenomics and culture.</title>
        <authorList>
            <person name="Gilroy R."/>
            <person name="Ravi A."/>
            <person name="Getino M."/>
            <person name="Pursley I."/>
            <person name="Horton D.L."/>
            <person name="Alikhan N.F."/>
            <person name="Baker D."/>
            <person name="Gharbi K."/>
            <person name="Hall N."/>
            <person name="Watson M."/>
            <person name="Adriaenssens E.M."/>
            <person name="Foster-Nyarko E."/>
            <person name="Jarju S."/>
            <person name="Secka A."/>
            <person name="Antonio M."/>
            <person name="Oren A."/>
            <person name="Chaudhuri R.R."/>
            <person name="La Ragione R."/>
            <person name="Hildebrand F."/>
            <person name="Pallen M.J."/>
        </authorList>
    </citation>
    <scope>NUCLEOTIDE SEQUENCE</scope>
    <source>
        <strain evidence="9">CHK183-6373</strain>
    </source>
</reference>